<evidence type="ECO:0000313" key="1">
    <source>
        <dbReference type="EMBL" id="PIE91788.1"/>
    </source>
</evidence>
<dbReference type="Proteomes" id="UP000228484">
    <property type="component" value="Unassembled WGS sequence"/>
</dbReference>
<evidence type="ECO:0000313" key="2">
    <source>
        <dbReference type="Proteomes" id="UP000228484"/>
    </source>
</evidence>
<evidence type="ECO:0008006" key="3">
    <source>
        <dbReference type="Google" id="ProtNLM"/>
    </source>
</evidence>
<dbReference type="EMBL" id="NWUW01000074">
    <property type="protein sequence ID" value="PIE91788.1"/>
    <property type="molecule type" value="Genomic_DNA"/>
</dbReference>
<keyword evidence="2" id="KW-1185">Reference proteome</keyword>
<organism evidence="1 2">
    <name type="scientific">Bacillus fungorum</name>
    <dbReference type="NCBI Taxonomy" id="2039284"/>
    <lineage>
        <taxon>Bacteria</taxon>
        <taxon>Bacillati</taxon>
        <taxon>Bacillota</taxon>
        <taxon>Bacilli</taxon>
        <taxon>Bacillales</taxon>
        <taxon>Bacillaceae</taxon>
        <taxon>Bacillus</taxon>
    </lineage>
</organism>
<reference evidence="1 2" key="1">
    <citation type="submission" date="2017-09" db="EMBL/GenBank/DDBJ databases">
        <title>Biocontrol bacteria screening and application from spent mushroom substrate.</title>
        <authorList>
            <person name="Sun X."/>
        </authorList>
    </citation>
    <scope>NUCLEOTIDE SEQUENCE [LARGE SCALE GENOMIC DNA]</scope>
    <source>
        <strain evidence="1 2">100374</strain>
    </source>
</reference>
<dbReference type="AlphaFoldDB" id="A0A2G6Q4N0"/>
<protein>
    <recommendedName>
        <fullName evidence="3">PIN domain-containing protein</fullName>
    </recommendedName>
</protein>
<comment type="caution">
    <text evidence="1">The sequence shown here is derived from an EMBL/GenBank/DDBJ whole genome shotgun (WGS) entry which is preliminary data.</text>
</comment>
<dbReference type="RefSeq" id="WP_099686762.1">
    <property type="nucleotide sequence ID" value="NZ_JBOIRJ010000085.1"/>
</dbReference>
<name>A0A2G6Q4N0_9BACI</name>
<accession>A0A2G6Q4N0</accession>
<gene>
    <name evidence="1" type="ORF">CO726_30195</name>
</gene>
<proteinExistence type="predicted"/>
<sequence length="305" mass="35519">MDQVTNTPETNQDSKCNGIEPYLQEGRKNDRITHYYILDNNVLSDLAKLAREEQSSFKELMTCYKGTVFIVPEMVMEEAIRNLPGQQWVDEKYLDFYQVMSELHIPIYLESVEHNYQIFAEGYGSKEEAFLQYKEIAINSISNIAIQSELREAKSCKDIVKAYSQSLKDAGERFIFLYAHAMLQDKVNKISILSNEIKGVYNVWKANMRKGELLELVKVTSHEEYCEKLRPVSYNCILVDSLKKNPTLTSEQKKSLLQIMRDSKIIGRNVYYSQKSCNLVDTRADMNNEEFINFIEKHDDYKLAF</sequence>